<gene>
    <name evidence="2" type="ORF">BD311DRAFT_5901</name>
</gene>
<feature type="compositionally biased region" description="Basic and acidic residues" evidence="1">
    <location>
        <begin position="109"/>
        <end position="121"/>
    </location>
</feature>
<accession>A0A4Q9N832</accession>
<evidence type="ECO:0000256" key="1">
    <source>
        <dbReference type="SAM" id="MobiDB-lite"/>
    </source>
</evidence>
<protein>
    <submittedName>
        <fullName evidence="2">Uncharacterized protein</fullName>
    </submittedName>
</protein>
<dbReference type="EMBL" id="ML143386">
    <property type="protein sequence ID" value="TBU35542.1"/>
    <property type="molecule type" value="Genomic_DNA"/>
</dbReference>
<feature type="compositionally biased region" description="Polar residues" evidence="1">
    <location>
        <begin position="1"/>
        <end position="15"/>
    </location>
</feature>
<organism evidence="2">
    <name type="scientific">Dichomitus squalens</name>
    <dbReference type="NCBI Taxonomy" id="114155"/>
    <lineage>
        <taxon>Eukaryota</taxon>
        <taxon>Fungi</taxon>
        <taxon>Dikarya</taxon>
        <taxon>Basidiomycota</taxon>
        <taxon>Agaricomycotina</taxon>
        <taxon>Agaricomycetes</taxon>
        <taxon>Polyporales</taxon>
        <taxon>Polyporaceae</taxon>
        <taxon>Dichomitus</taxon>
    </lineage>
</organism>
<feature type="compositionally biased region" description="Basic residues" evidence="1">
    <location>
        <begin position="122"/>
        <end position="131"/>
    </location>
</feature>
<reference evidence="2" key="1">
    <citation type="submission" date="2019-01" db="EMBL/GenBank/DDBJ databases">
        <title>Draft genome sequences of three monokaryotic isolates of the white-rot basidiomycete fungus Dichomitus squalens.</title>
        <authorList>
            <consortium name="DOE Joint Genome Institute"/>
            <person name="Lopez S.C."/>
            <person name="Andreopoulos B."/>
            <person name="Pangilinan J."/>
            <person name="Lipzen A."/>
            <person name="Riley R."/>
            <person name="Ahrendt S."/>
            <person name="Ng V."/>
            <person name="Barry K."/>
            <person name="Daum C."/>
            <person name="Grigoriev I.V."/>
            <person name="Hilden K.S."/>
            <person name="Makela M.R."/>
            <person name="de Vries R.P."/>
        </authorList>
    </citation>
    <scope>NUCLEOTIDE SEQUENCE [LARGE SCALE GENOMIC DNA]</scope>
    <source>
        <strain evidence="2">OM18370.1</strain>
    </source>
</reference>
<evidence type="ECO:0000313" key="2">
    <source>
        <dbReference type="EMBL" id="TBU35542.1"/>
    </source>
</evidence>
<dbReference type="AlphaFoldDB" id="A0A4Q9N832"/>
<name>A0A4Q9N832_9APHY</name>
<feature type="region of interest" description="Disordered" evidence="1">
    <location>
        <begin position="109"/>
        <end position="131"/>
    </location>
</feature>
<feature type="region of interest" description="Disordered" evidence="1">
    <location>
        <begin position="1"/>
        <end position="23"/>
    </location>
</feature>
<proteinExistence type="predicted"/>
<sequence length="131" mass="14070">MGPSGSNPVFPSGSASREHHASKEWAPVVTRWTDAHARVILPMSPLLLATPNAAPGAEMTAVATRNMMPPFVWSAVGAFGALPGVTTRCGCACGDRPGIDGHRGEARWRAVESSGERWEHRSRSRRLGRRS</sequence>
<dbReference type="Proteomes" id="UP000292957">
    <property type="component" value="Unassembled WGS sequence"/>
</dbReference>